<protein>
    <submittedName>
        <fullName evidence="2">Uncharacterized protein</fullName>
    </submittedName>
</protein>
<name>A0A0F9DB98_9ZZZZ</name>
<organism evidence="2">
    <name type="scientific">marine sediment metagenome</name>
    <dbReference type="NCBI Taxonomy" id="412755"/>
    <lineage>
        <taxon>unclassified sequences</taxon>
        <taxon>metagenomes</taxon>
        <taxon>ecological metagenomes</taxon>
    </lineage>
</organism>
<reference evidence="2" key="1">
    <citation type="journal article" date="2015" name="Nature">
        <title>Complex archaea that bridge the gap between prokaryotes and eukaryotes.</title>
        <authorList>
            <person name="Spang A."/>
            <person name="Saw J.H."/>
            <person name="Jorgensen S.L."/>
            <person name="Zaremba-Niedzwiedzka K."/>
            <person name="Martijn J."/>
            <person name="Lind A.E."/>
            <person name="van Eijk R."/>
            <person name="Schleper C."/>
            <person name="Guy L."/>
            <person name="Ettema T.J."/>
        </authorList>
    </citation>
    <scope>NUCLEOTIDE SEQUENCE</scope>
</reference>
<keyword evidence="1" id="KW-0812">Transmembrane</keyword>
<evidence type="ECO:0000313" key="2">
    <source>
        <dbReference type="EMBL" id="KKL09323.1"/>
    </source>
</evidence>
<dbReference type="EMBL" id="LAZR01042530">
    <property type="protein sequence ID" value="KKL09323.1"/>
    <property type="molecule type" value="Genomic_DNA"/>
</dbReference>
<sequence length="302" mass="34793">MIALLLAIGDQRIWYLVPLLVVVSLVYAATRHEYLLPILGHAIRFTFKRALELDLMNCPASKSDDNKRNTYTLVRALVWYAAKYRTDVLRPVANEDGLMIEQHFVVPMGMKTAVPWPFRSVREGSMMTGPTPYTDPEPEDYYLCGSLDEICQDEDGDQFVLERKSTTTTVADYYFLQHEPSVQIYTYDLIGSIILPTSPLRGVVVEACQTAVGFTRFERHEVTRIPEQRKHWLETIHYWVKQAEQCALSGYWPMNPAGHTFESTARQIQRRAPSSWPALLKTDFMEQPLWNPLRSAEDKKND</sequence>
<keyword evidence="1" id="KW-0472">Membrane</keyword>
<feature type="transmembrane region" description="Helical" evidence="1">
    <location>
        <begin position="12"/>
        <end position="30"/>
    </location>
</feature>
<gene>
    <name evidence="2" type="ORF">LCGC14_2567000</name>
</gene>
<evidence type="ECO:0000256" key="1">
    <source>
        <dbReference type="SAM" id="Phobius"/>
    </source>
</evidence>
<dbReference type="AlphaFoldDB" id="A0A0F9DB98"/>
<comment type="caution">
    <text evidence="2">The sequence shown here is derived from an EMBL/GenBank/DDBJ whole genome shotgun (WGS) entry which is preliminary data.</text>
</comment>
<proteinExistence type="predicted"/>
<accession>A0A0F9DB98</accession>
<keyword evidence="1" id="KW-1133">Transmembrane helix</keyword>